<dbReference type="Proteomes" id="UP000253094">
    <property type="component" value="Unassembled WGS sequence"/>
</dbReference>
<dbReference type="InterPro" id="IPR051540">
    <property type="entry name" value="S-2-haloacid_dehalogenase"/>
</dbReference>
<reference evidence="2 3" key="1">
    <citation type="submission" date="2018-06" db="EMBL/GenBank/DDBJ databases">
        <title>Sphaerisporangium craniellae sp. nov., isolated from a marine sponge in the South China Sea.</title>
        <authorList>
            <person name="Li L."/>
        </authorList>
    </citation>
    <scope>NUCLEOTIDE SEQUENCE [LARGE SCALE GENOMIC DNA]</scope>
    <source>
        <strain evidence="2 3">CCTCC AA 208026</strain>
    </source>
</reference>
<dbReference type="InterPro" id="IPR023214">
    <property type="entry name" value="HAD_sf"/>
</dbReference>
<dbReference type="PANTHER" id="PTHR43316">
    <property type="entry name" value="HYDROLASE, HALOACID DELAHOGENASE-RELATED"/>
    <property type="match status" value="1"/>
</dbReference>
<dbReference type="EMBL" id="QOIL01000035">
    <property type="protein sequence ID" value="RCG19061.1"/>
    <property type="molecule type" value="Genomic_DNA"/>
</dbReference>
<keyword evidence="1 2" id="KW-0378">Hydrolase</keyword>
<comment type="caution">
    <text evidence="2">The sequence shown here is derived from an EMBL/GenBank/DDBJ whole genome shotgun (WGS) entry which is preliminary data.</text>
</comment>
<accession>A0A367ELZ6</accession>
<dbReference type="Gene3D" id="3.40.50.1000">
    <property type="entry name" value="HAD superfamily/HAD-like"/>
    <property type="match status" value="1"/>
</dbReference>
<evidence type="ECO:0000313" key="2">
    <source>
        <dbReference type="EMBL" id="RCG19061.1"/>
    </source>
</evidence>
<keyword evidence="3" id="KW-1185">Reference proteome</keyword>
<dbReference type="Pfam" id="PF00702">
    <property type="entry name" value="Hydrolase"/>
    <property type="match status" value="1"/>
</dbReference>
<protein>
    <submittedName>
        <fullName evidence="2">HAD family hydrolase</fullName>
    </submittedName>
</protein>
<evidence type="ECO:0000313" key="3">
    <source>
        <dbReference type="Proteomes" id="UP000253094"/>
    </source>
</evidence>
<gene>
    <name evidence="2" type="ORF">DQ384_38705</name>
</gene>
<organism evidence="2 3">
    <name type="scientific">Sphaerisporangium album</name>
    <dbReference type="NCBI Taxonomy" id="509200"/>
    <lineage>
        <taxon>Bacteria</taxon>
        <taxon>Bacillati</taxon>
        <taxon>Actinomycetota</taxon>
        <taxon>Actinomycetes</taxon>
        <taxon>Streptosporangiales</taxon>
        <taxon>Streptosporangiaceae</taxon>
        <taxon>Sphaerisporangium</taxon>
    </lineage>
</organism>
<dbReference type="SUPFAM" id="SSF56784">
    <property type="entry name" value="HAD-like"/>
    <property type="match status" value="1"/>
</dbReference>
<evidence type="ECO:0000256" key="1">
    <source>
        <dbReference type="ARBA" id="ARBA00022801"/>
    </source>
</evidence>
<dbReference type="InterPro" id="IPR036412">
    <property type="entry name" value="HAD-like_sf"/>
</dbReference>
<sequence>MSQGGWHVIRCIAFDFGGTLAPRHSKAVDPDAIVVLSLLRSRGYRLVLASNTLPHQDRRAALVQAGADRFFAALIQSHQLGFAKPQPQFYEAVEEAATVDSPGQILFVGNNITKDVAMPIEYGMRAVLLRSEPPAPCERLPAGALLLSTLHELPGLLDHLETGC</sequence>
<dbReference type="GO" id="GO:0016787">
    <property type="term" value="F:hydrolase activity"/>
    <property type="evidence" value="ECO:0007669"/>
    <property type="project" value="UniProtKB-KW"/>
</dbReference>
<dbReference type="PANTHER" id="PTHR43316:SF3">
    <property type="entry name" value="HALOACID DEHALOGENASE, TYPE II (AFU_ORTHOLOGUE AFUA_2G07750)-RELATED"/>
    <property type="match status" value="1"/>
</dbReference>
<dbReference type="AlphaFoldDB" id="A0A367ELZ6"/>
<proteinExistence type="predicted"/>
<name>A0A367ELZ6_9ACTN</name>